<dbReference type="RefSeq" id="WP_066076887.1">
    <property type="nucleotide sequence ID" value="NZ_CP181246.1"/>
</dbReference>
<dbReference type="EMBL" id="UGQS01000001">
    <property type="protein sequence ID" value="STZ75903.1"/>
    <property type="molecule type" value="Genomic_DNA"/>
</dbReference>
<keyword evidence="1" id="KW-0560">Oxidoreductase</keyword>
<protein>
    <submittedName>
        <fullName evidence="1">Ring dioxygenase subunit beta</fullName>
    </submittedName>
</protein>
<evidence type="ECO:0000313" key="2">
    <source>
        <dbReference type="Proteomes" id="UP000254651"/>
    </source>
</evidence>
<name>A0A378UGM3_BERDE</name>
<accession>A0A378UGM3</accession>
<sequence length="67" mass="7735">MSELLTLIQTESVGIVEETLDFWLYECSIDEAPSREEVSQWRDILAQRGGKFGRLAQICQTWLDEEA</sequence>
<proteinExistence type="predicted"/>
<dbReference type="AlphaFoldDB" id="A0A378UGM3"/>
<keyword evidence="2" id="KW-1185">Reference proteome</keyword>
<organism evidence="1 2">
    <name type="scientific">Bergeriella denitrificans</name>
    <name type="common">Neisseria denitrificans</name>
    <dbReference type="NCBI Taxonomy" id="494"/>
    <lineage>
        <taxon>Bacteria</taxon>
        <taxon>Pseudomonadati</taxon>
        <taxon>Pseudomonadota</taxon>
        <taxon>Betaproteobacteria</taxon>
        <taxon>Neisseriales</taxon>
        <taxon>Neisseriaceae</taxon>
        <taxon>Bergeriella</taxon>
    </lineage>
</organism>
<dbReference type="Proteomes" id="UP000254651">
    <property type="component" value="Unassembled WGS sequence"/>
</dbReference>
<dbReference type="GO" id="GO:0051213">
    <property type="term" value="F:dioxygenase activity"/>
    <property type="evidence" value="ECO:0007669"/>
    <property type="project" value="UniProtKB-KW"/>
</dbReference>
<gene>
    <name evidence="1" type="ORF">NCTC10295_00657</name>
</gene>
<evidence type="ECO:0000313" key="1">
    <source>
        <dbReference type="EMBL" id="STZ75903.1"/>
    </source>
</evidence>
<reference evidence="1 2" key="1">
    <citation type="submission" date="2018-06" db="EMBL/GenBank/DDBJ databases">
        <authorList>
            <consortium name="Pathogen Informatics"/>
            <person name="Doyle S."/>
        </authorList>
    </citation>
    <scope>NUCLEOTIDE SEQUENCE [LARGE SCALE GENOMIC DNA]</scope>
    <source>
        <strain evidence="1 2">NCTC10295</strain>
    </source>
</reference>
<keyword evidence="1" id="KW-0223">Dioxygenase</keyword>